<keyword evidence="2 4" id="KW-0863">Zinc-finger</keyword>
<comment type="caution">
    <text evidence="6">The sequence shown here is derived from an EMBL/GenBank/DDBJ whole genome shotgun (WGS) entry which is preliminary data.</text>
</comment>
<sequence length="534" mass="61310">MDDDTKGGVIVKTQYPGPLWPNVSHRAEMIGSPEQWTAVFALLHRDRARSDPAMRRELLVALRSAGDGVWHTLWEYGFPSAVFRAAQEDHFCGCTWEDMVTPDRERRRHTTGYLRWLLLVLHACLHRIMTEYEGRDPYPREREAAVDILEHKHTGLWTALWRVRVPFLDQSTADEIDEAFPQPHSLYSCVMDCSSMTDQVLRFKHKRLPSTGASAHVMHLHVLVWIVSNNYALRMRALQSIATSPGGTEQLLPEILEGPITSQDIFHAFCRDFSDPDVRDGFLYYAHTVMGVLWPTRIQRLESKLERRAFGCFLGAYRRQLCIGDRGPGWHGIVTQGHFSFVALTLRYAASHPGTPVPEAQFYGIVCIIAHWLVPAMDGTEEPWPSEMQREIPSLKRTLDSVGRLFGAYRPPAPALAPLRRHTFRAWQASVAALDARRDLRDLPQWREPLVVWRRLGRFMPADAREDGEEERRGVFERCAWRECGCHVHRPLHLVKVCKGCWLASYCGPRCQASDWENGGHRAVCRNRRNTRDP</sequence>
<evidence type="ECO:0000256" key="4">
    <source>
        <dbReference type="PROSITE-ProRule" id="PRU00134"/>
    </source>
</evidence>
<keyword evidence="3" id="KW-0862">Zinc</keyword>
<dbReference type="Proteomes" id="UP000703269">
    <property type="component" value="Unassembled WGS sequence"/>
</dbReference>
<evidence type="ECO:0000256" key="2">
    <source>
        <dbReference type="ARBA" id="ARBA00022771"/>
    </source>
</evidence>
<keyword evidence="1" id="KW-0479">Metal-binding</keyword>
<dbReference type="Gene3D" id="6.10.140.2220">
    <property type="match status" value="1"/>
</dbReference>
<keyword evidence="7" id="KW-1185">Reference proteome</keyword>
<dbReference type="SUPFAM" id="SSF144232">
    <property type="entry name" value="HIT/MYND zinc finger-like"/>
    <property type="match status" value="1"/>
</dbReference>
<evidence type="ECO:0000256" key="1">
    <source>
        <dbReference type="ARBA" id="ARBA00022723"/>
    </source>
</evidence>
<gene>
    <name evidence="6" type="ORF">PsYK624_064120</name>
</gene>
<dbReference type="InterPro" id="IPR002893">
    <property type="entry name" value="Znf_MYND"/>
</dbReference>
<organism evidence="6 7">
    <name type="scientific">Phanerochaete sordida</name>
    <dbReference type="NCBI Taxonomy" id="48140"/>
    <lineage>
        <taxon>Eukaryota</taxon>
        <taxon>Fungi</taxon>
        <taxon>Dikarya</taxon>
        <taxon>Basidiomycota</taxon>
        <taxon>Agaricomycotina</taxon>
        <taxon>Agaricomycetes</taxon>
        <taxon>Polyporales</taxon>
        <taxon>Phanerochaetaceae</taxon>
        <taxon>Phanerochaete</taxon>
    </lineage>
</organism>
<name>A0A9P3LDF3_9APHY</name>
<evidence type="ECO:0000259" key="5">
    <source>
        <dbReference type="PROSITE" id="PS50865"/>
    </source>
</evidence>
<protein>
    <submittedName>
        <fullName evidence="6">Zinc finger MYND domain-containing protein</fullName>
    </submittedName>
</protein>
<dbReference type="OrthoDB" id="2951111at2759"/>
<proteinExistence type="predicted"/>
<dbReference type="GO" id="GO:0008270">
    <property type="term" value="F:zinc ion binding"/>
    <property type="evidence" value="ECO:0007669"/>
    <property type="project" value="UniProtKB-KW"/>
</dbReference>
<reference evidence="6 7" key="1">
    <citation type="submission" date="2021-08" db="EMBL/GenBank/DDBJ databases">
        <title>Draft Genome Sequence of Phanerochaete sordida strain YK-624.</title>
        <authorList>
            <person name="Mori T."/>
            <person name="Dohra H."/>
            <person name="Suzuki T."/>
            <person name="Kawagishi H."/>
            <person name="Hirai H."/>
        </authorList>
    </citation>
    <scope>NUCLEOTIDE SEQUENCE [LARGE SCALE GENOMIC DNA]</scope>
    <source>
        <strain evidence="6 7">YK-624</strain>
    </source>
</reference>
<dbReference type="AlphaFoldDB" id="A0A9P3LDF3"/>
<evidence type="ECO:0000313" key="7">
    <source>
        <dbReference type="Proteomes" id="UP000703269"/>
    </source>
</evidence>
<feature type="domain" description="MYND-type" evidence="5">
    <location>
        <begin position="481"/>
        <end position="525"/>
    </location>
</feature>
<dbReference type="EMBL" id="BPQB01000016">
    <property type="protein sequence ID" value="GJE90283.1"/>
    <property type="molecule type" value="Genomic_DNA"/>
</dbReference>
<accession>A0A9P3LDF3</accession>
<evidence type="ECO:0000313" key="6">
    <source>
        <dbReference type="EMBL" id="GJE90283.1"/>
    </source>
</evidence>
<evidence type="ECO:0000256" key="3">
    <source>
        <dbReference type="ARBA" id="ARBA00022833"/>
    </source>
</evidence>
<dbReference type="PROSITE" id="PS50865">
    <property type="entry name" value="ZF_MYND_2"/>
    <property type="match status" value="1"/>
</dbReference>